<evidence type="ECO:0000313" key="1">
    <source>
        <dbReference type="EMBL" id="QJA95405.1"/>
    </source>
</evidence>
<organism evidence="1">
    <name type="scientific">viral metagenome</name>
    <dbReference type="NCBI Taxonomy" id="1070528"/>
    <lineage>
        <taxon>unclassified sequences</taxon>
        <taxon>metagenomes</taxon>
        <taxon>organismal metagenomes</taxon>
    </lineage>
</organism>
<dbReference type="EMBL" id="MT143311">
    <property type="protein sequence ID" value="QJA95405.1"/>
    <property type="molecule type" value="Genomic_DNA"/>
</dbReference>
<name>A0A6M3LS46_9ZZZZ</name>
<proteinExistence type="predicted"/>
<dbReference type="AlphaFoldDB" id="A0A6M3LS46"/>
<protein>
    <submittedName>
        <fullName evidence="1">Uncharacterized protein</fullName>
    </submittedName>
</protein>
<gene>
    <name evidence="1" type="ORF">MM415B05409_0013</name>
</gene>
<reference evidence="1" key="1">
    <citation type="submission" date="2020-03" db="EMBL/GenBank/DDBJ databases">
        <title>The deep terrestrial virosphere.</title>
        <authorList>
            <person name="Holmfeldt K."/>
            <person name="Nilsson E."/>
            <person name="Simone D."/>
            <person name="Lopez-Fernandez M."/>
            <person name="Wu X."/>
            <person name="de Brujin I."/>
            <person name="Lundin D."/>
            <person name="Andersson A."/>
            <person name="Bertilsson S."/>
            <person name="Dopson M."/>
        </authorList>
    </citation>
    <scope>NUCLEOTIDE SEQUENCE</scope>
    <source>
        <strain evidence="1">MM415B05409</strain>
    </source>
</reference>
<accession>A0A6M3LS46</accession>
<sequence>MQGQNDYIEELRQKIQGMTRRTELFKVLKEELTKQGYWRNRARGKKEDIKE</sequence>